<comment type="similarity">
    <text evidence="6">Belongs to the ferroportin (FP) (TC 2.A.100) family. SLC40A subfamily.</text>
</comment>
<dbReference type="Proteomes" id="UP001054252">
    <property type="component" value="Unassembled WGS sequence"/>
</dbReference>
<evidence type="ECO:0000313" key="7">
    <source>
        <dbReference type="EMBL" id="GKV06135.1"/>
    </source>
</evidence>
<keyword evidence="2 6" id="KW-0813">Transport</keyword>
<evidence type="ECO:0000313" key="8">
    <source>
        <dbReference type="Proteomes" id="UP001054252"/>
    </source>
</evidence>
<organism evidence="7 8">
    <name type="scientific">Rubroshorea leprosula</name>
    <dbReference type="NCBI Taxonomy" id="152421"/>
    <lineage>
        <taxon>Eukaryota</taxon>
        <taxon>Viridiplantae</taxon>
        <taxon>Streptophyta</taxon>
        <taxon>Embryophyta</taxon>
        <taxon>Tracheophyta</taxon>
        <taxon>Spermatophyta</taxon>
        <taxon>Magnoliopsida</taxon>
        <taxon>eudicotyledons</taxon>
        <taxon>Gunneridae</taxon>
        <taxon>Pentapetalae</taxon>
        <taxon>rosids</taxon>
        <taxon>malvids</taxon>
        <taxon>Malvales</taxon>
        <taxon>Dipterocarpaceae</taxon>
        <taxon>Rubroshorea</taxon>
    </lineage>
</organism>
<comment type="function">
    <text evidence="6">May be involved in iron transport and iron homeostasis.</text>
</comment>
<evidence type="ECO:0000256" key="6">
    <source>
        <dbReference type="RuleBase" id="RU365065"/>
    </source>
</evidence>
<keyword evidence="4 6" id="KW-1133">Transmembrane helix</keyword>
<keyword evidence="8" id="KW-1185">Reference proteome</keyword>
<feature type="transmembrane region" description="Helical" evidence="6">
    <location>
        <begin position="90"/>
        <end position="110"/>
    </location>
</feature>
<accession>A0AAV5J560</accession>
<keyword evidence="6" id="KW-0406">Ion transport</keyword>
<comment type="caution">
    <text evidence="7">The sequence shown here is derived from an EMBL/GenBank/DDBJ whole genome shotgun (WGS) entry which is preliminary data.</text>
</comment>
<dbReference type="Pfam" id="PF06963">
    <property type="entry name" value="FPN1"/>
    <property type="match status" value="1"/>
</dbReference>
<comment type="subcellular location">
    <subcellularLocation>
        <location evidence="1 6">Membrane</location>
        <topology evidence="1 6">Multi-pass membrane protein</topology>
    </subcellularLocation>
</comment>
<keyword evidence="5 6" id="KW-0472">Membrane</keyword>
<dbReference type="GO" id="GO:0016020">
    <property type="term" value="C:membrane"/>
    <property type="evidence" value="ECO:0007669"/>
    <property type="project" value="UniProtKB-SubCell"/>
</dbReference>
<dbReference type="PANTHER" id="PTHR11660:SF57">
    <property type="entry name" value="SOLUTE CARRIER FAMILY 40 MEMBER"/>
    <property type="match status" value="1"/>
</dbReference>
<dbReference type="EMBL" id="BPVZ01000024">
    <property type="protein sequence ID" value="GKV06135.1"/>
    <property type="molecule type" value="Genomic_DNA"/>
</dbReference>
<proteinExistence type="inferred from homology"/>
<gene>
    <name evidence="7" type="ORF">SLEP1_g18061</name>
</gene>
<sequence>MQWTCLLLCVASIWFTNKYLAASMLMGGVATSRLGLWMFDLAVIQQMQDLVPETERCIVGGVQNSLQSSMDLLAYVMGIIISKPQDFWKLNLMSCLAVTIAAVLYTYHLFRVRRHLFHFEKLRLLNQLFVIR</sequence>
<comment type="caution">
    <text evidence="6">Lacks conserved residue(s) required for the propagation of feature annotation.</text>
</comment>
<reference evidence="7 8" key="1">
    <citation type="journal article" date="2021" name="Commun. Biol.">
        <title>The genome of Shorea leprosula (Dipterocarpaceae) highlights the ecological relevance of drought in aseasonal tropical rainforests.</title>
        <authorList>
            <person name="Ng K.K.S."/>
            <person name="Kobayashi M.J."/>
            <person name="Fawcett J.A."/>
            <person name="Hatakeyama M."/>
            <person name="Paape T."/>
            <person name="Ng C.H."/>
            <person name="Ang C.C."/>
            <person name="Tnah L.H."/>
            <person name="Lee C.T."/>
            <person name="Nishiyama T."/>
            <person name="Sese J."/>
            <person name="O'Brien M.J."/>
            <person name="Copetti D."/>
            <person name="Mohd Noor M.I."/>
            <person name="Ong R.C."/>
            <person name="Putra M."/>
            <person name="Sireger I.Z."/>
            <person name="Indrioko S."/>
            <person name="Kosugi Y."/>
            <person name="Izuno A."/>
            <person name="Isagi Y."/>
            <person name="Lee S.L."/>
            <person name="Shimizu K.K."/>
        </authorList>
    </citation>
    <scope>NUCLEOTIDE SEQUENCE [LARGE SCALE GENOMIC DNA]</scope>
    <source>
        <strain evidence="7">214</strain>
    </source>
</reference>
<evidence type="ECO:0000256" key="3">
    <source>
        <dbReference type="ARBA" id="ARBA00022692"/>
    </source>
</evidence>
<dbReference type="PANTHER" id="PTHR11660">
    <property type="entry name" value="SOLUTE CARRIER FAMILY 40 MEMBER"/>
    <property type="match status" value="1"/>
</dbReference>
<evidence type="ECO:0000256" key="5">
    <source>
        <dbReference type="ARBA" id="ARBA00023136"/>
    </source>
</evidence>
<evidence type="ECO:0000256" key="4">
    <source>
        <dbReference type="ARBA" id="ARBA00022989"/>
    </source>
</evidence>
<evidence type="ECO:0000256" key="1">
    <source>
        <dbReference type="ARBA" id="ARBA00004141"/>
    </source>
</evidence>
<protein>
    <recommendedName>
        <fullName evidence="6">Solute carrier family 40 member</fullName>
    </recommendedName>
</protein>
<evidence type="ECO:0000256" key="2">
    <source>
        <dbReference type="ARBA" id="ARBA00022448"/>
    </source>
</evidence>
<dbReference type="InterPro" id="IPR009716">
    <property type="entry name" value="Ferroportin-1"/>
</dbReference>
<dbReference type="AlphaFoldDB" id="A0AAV5J560"/>
<name>A0AAV5J560_9ROSI</name>
<keyword evidence="3 6" id="KW-0812">Transmembrane</keyword>
<dbReference type="GO" id="GO:0005381">
    <property type="term" value="F:iron ion transmembrane transporter activity"/>
    <property type="evidence" value="ECO:0007669"/>
    <property type="project" value="UniProtKB-UniRule"/>
</dbReference>